<evidence type="ECO:0000256" key="2">
    <source>
        <dbReference type="ARBA" id="ARBA00022692"/>
    </source>
</evidence>
<feature type="transmembrane region" description="Helical" evidence="5">
    <location>
        <begin position="110"/>
        <end position="132"/>
    </location>
</feature>
<keyword evidence="2 5" id="KW-0812">Transmembrane</keyword>
<dbReference type="EMBL" id="JAPFFF010000006">
    <property type="protein sequence ID" value="KAK8887095.1"/>
    <property type="molecule type" value="Genomic_DNA"/>
</dbReference>
<evidence type="ECO:0000313" key="8">
    <source>
        <dbReference type="Proteomes" id="UP001470230"/>
    </source>
</evidence>
<dbReference type="Pfam" id="PF10277">
    <property type="entry name" value="Frag1"/>
    <property type="match status" value="1"/>
</dbReference>
<evidence type="ECO:0000313" key="7">
    <source>
        <dbReference type="EMBL" id="KAK8887095.1"/>
    </source>
</evidence>
<feature type="transmembrane region" description="Helical" evidence="5">
    <location>
        <begin position="138"/>
        <end position="158"/>
    </location>
</feature>
<sequence>MDENSNIIIPFLSEHFFYWIGFSFPTISVLIGWILYYGLGHNVKNGEIPTISKSFIKFPENRLFAVCMSIESCILGSIFYIRHKLISKMAKRYSQRKENSNSNHKTPVQLLNRICDVLAFAICFGLVGLSAITFEDCYFIHLSFSVIFWWSFLSYFIISDIAALRVHFPIRFLSLILPYFILFIVFSNVIIVIRCSPEESKKANNTMAIMQYIVAILLFLKILFIGYDNPPHDLVSSSSKTKVKLT</sequence>
<evidence type="ECO:0000256" key="4">
    <source>
        <dbReference type="ARBA" id="ARBA00023136"/>
    </source>
</evidence>
<name>A0ABR2K7N1_9EUKA</name>
<gene>
    <name evidence="7" type="ORF">M9Y10_038131</name>
</gene>
<evidence type="ECO:0000259" key="6">
    <source>
        <dbReference type="Pfam" id="PF10277"/>
    </source>
</evidence>
<comment type="subcellular location">
    <subcellularLocation>
        <location evidence="1">Endomembrane system</location>
        <topology evidence="1">Multi-pass membrane protein</topology>
    </subcellularLocation>
</comment>
<evidence type="ECO:0000256" key="1">
    <source>
        <dbReference type="ARBA" id="ARBA00004127"/>
    </source>
</evidence>
<keyword evidence="4 5" id="KW-0472">Membrane</keyword>
<reference evidence="7 8" key="1">
    <citation type="submission" date="2024-04" db="EMBL/GenBank/DDBJ databases">
        <title>Tritrichomonas musculus Genome.</title>
        <authorList>
            <person name="Alves-Ferreira E."/>
            <person name="Grigg M."/>
            <person name="Lorenzi H."/>
            <person name="Galac M."/>
        </authorList>
    </citation>
    <scope>NUCLEOTIDE SEQUENCE [LARGE SCALE GENOMIC DNA]</scope>
    <source>
        <strain evidence="7 8">EAF2021</strain>
    </source>
</reference>
<dbReference type="Proteomes" id="UP001470230">
    <property type="component" value="Unassembled WGS sequence"/>
</dbReference>
<feature type="transmembrane region" description="Helical" evidence="5">
    <location>
        <begin position="16"/>
        <end position="36"/>
    </location>
</feature>
<comment type="caution">
    <text evidence="7">The sequence shown here is derived from an EMBL/GenBank/DDBJ whole genome shotgun (WGS) entry which is preliminary data.</text>
</comment>
<accession>A0ABR2K7N1</accession>
<evidence type="ECO:0000256" key="3">
    <source>
        <dbReference type="ARBA" id="ARBA00022989"/>
    </source>
</evidence>
<dbReference type="PANTHER" id="PTHR21324:SF2">
    <property type="entry name" value="EG:22E5.9 PROTEIN"/>
    <property type="match status" value="1"/>
</dbReference>
<dbReference type="InterPro" id="IPR019402">
    <property type="entry name" value="CWH43_N"/>
</dbReference>
<proteinExistence type="predicted"/>
<protein>
    <recommendedName>
        <fullName evidence="6">CWH43-like N-terminal domain-containing protein</fullName>
    </recommendedName>
</protein>
<dbReference type="InterPro" id="IPR050911">
    <property type="entry name" value="DRAM/TMEM150_Autophagy_Mod"/>
</dbReference>
<dbReference type="PANTHER" id="PTHR21324">
    <property type="entry name" value="FASTING-INDUCIBLE INTEGRAL MEMBRANE PROTEIN TM6P1-RELATED"/>
    <property type="match status" value="1"/>
</dbReference>
<feature type="domain" description="CWH43-like N-terminal" evidence="6">
    <location>
        <begin position="16"/>
        <end position="228"/>
    </location>
</feature>
<feature type="transmembrane region" description="Helical" evidence="5">
    <location>
        <begin position="208"/>
        <end position="227"/>
    </location>
</feature>
<keyword evidence="3 5" id="KW-1133">Transmembrane helix</keyword>
<keyword evidence="8" id="KW-1185">Reference proteome</keyword>
<organism evidence="7 8">
    <name type="scientific">Tritrichomonas musculus</name>
    <dbReference type="NCBI Taxonomy" id="1915356"/>
    <lineage>
        <taxon>Eukaryota</taxon>
        <taxon>Metamonada</taxon>
        <taxon>Parabasalia</taxon>
        <taxon>Tritrichomonadida</taxon>
        <taxon>Tritrichomonadidae</taxon>
        <taxon>Tritrichomonas</taxon>
    </lineage>
</organism>
<evidence type="ECO:0000256" key="5">
    <source>
        <dbReference type="SAM" id="Phobius"/>
    </source>
</evidence>
<feature type="transmembrane region" description="Helical" evidence="5">
    <location>
        <begin position="170"/>
        <end position="193"/>
    </location>
</feature>